<dbReference type="Pfam" id="PF00884">
    <property type="entry name" value="Sulfatase"/>
    <property type="match status" value="1"/>
</dbReference>
<dbReference type="RefSeq" id="WP_171629246.1">
    <property type="nucleotide sequence ID" value="NZ_WHNY01000016.1"/>
</dbReference>
<keyword evidence="3" id="KW-0479">Metal-binding</keyword>
<evidence type="ECO:0000256" key="5">
    <source>
        <dbReference type="ARBA" id="ARBA00022801"/>
    </source>
</evidence>
<dbReference type="PANTHER" id="PTHR42693:SF42">
    <property type="entry name" value="ARYLSULFATASE G"/>
    <property type="match status" value="1"/>
</dbReference>
<keyword evidence="6" id="KW-0106">Calcium</keyword>
<evidence type="ECO:0000256" key="3">
    <source>
        <dbReference type="ARBA" id="ARBA00022723"/>
    </source>
</evidence>
<evidence type="ECO:0000256" key="2">
    <source>
        <dbReference type="ARBA" id="ARBA00008779"/>
    </source>
</evidence>
<gene>
    <name evidence="8" type="ORF">GC096_05310</name>
</gene>
<dbReference type="InterPro" id="IPR050738">
    <property type="entry name" value="Sulfatase"/>
</dbReference>
<dbReference type="PANTHER" id="PTHR42693">
    <property type="entry name" value="ARYLSULFATASE FAMILY MEMBER"/>
    <property type="match status" value="1"/>
</dbReference>
<keyword evidence="9" id="KW-1185">Reference proteome</keyword>
<keyword evidence="5" id="KW-0378">Hydrolase</keyword>
<dbReference type="CDD" id="cd16155">
    <property type="entry name" value="sulfatase_like"/>
    <property type="match status" value="1"/>
</dbReference>
<dbReference type="Gene3D" id="3.40.720.10">
    <property type="entry name" value="Alkaline Phosphatase, subunit A"/>
    <property type="match status" value="1"/>
</dbReference>
<evidence type="ECO:0000313" key="8">
    <source>
        <dbReference type="EMBL" id="NOU63464.1"/>
    </source>
</evidence>
<dbReference type="SUPFAM" id="SSF53649">
    <property type="entry name" value="Alkaline phosphatase-like"/>
    <property type="match status" value="1"/>
</dbReference>
<accession>A0ABX1X4Z7</accession>
<evidence type="ECO:0000256" key="1">
    <source>
        <dbReference type="ARBA" id="ARBA00001913"/>
    </source>
</evidence>
<dbReference type="InterPro" id="IPR000917">
    <property type="entry name" value="Sulfatase_N"/>
</dbReference>
<comment type="cofactor">
    <cofactor evidence="1">
        <name>Ca(2+)</name>
        <dbReference type="ChEBI" id="CHEBI:29108"/>
    </cofactor>
</comment>
<protein>
    <submittedName>
        <fullName evidence="8">Sulfatase-like hydrolase/transferase</fullName>
    </submittedName>
</protein>
<organism evidence="8 9">
    <name type="scientific">Paenibacillus plantarum</name>
    <dbReference type="NCBI Taxonomy" id="2654975"/>
    <lineage>
        <taxon>Bacteria</taxon>
        <taxon>Bacillati</taxon>
        <taxon>Bacillota</taxon>
        <taxon>Bacilli</taxon>
        <taxon>Bacillales</taxon>
        <taxon>Paenibacillaceae</taxon>
        <taxon>Paenibacillus</taxon>
    </lineage>
</organism>
<dbReference type="PROSITE" id="PS00149">
    <property type="entry name" value="SULFATASE_2"/>
    <property type="match status" value="1"/>
</dbReference>
<proteinExistence type="inferred from homology"/>
<feature type="domain" description="Sulfatase N-terminal" evidence="7">
    <location>
        <begin position="11"/>
        <end position="354"/>
    </location>
</feature>
<dbReference type="Proteomes" id="UP000653578">
    <property type="component" value="Unassembled WGS sequence"/>
</dbReference>
<evidence type="ECO:0000313" key="9">
    <source>
        <dbReference type="Proteomes" id="UP000653578"/>
    </source>
</evidence>
<name>A0ABX1X4Z7_9BACL</name>
<comment type="similarity">
    <text evidence="2">Belongs to the sulfatase family.</text>
</comment>
<evidence type="ECO:0000259" key="7">
    <source>
        <dbReference type="Pfam" id="PF00884"/>
    </source>
</evidence>
<sequence length="465" mass="51895">MREEKAGKRKPNIVFLIADDHRFDGIGAYGNEVVRTPVLDDLAAKGVRFSSMYTMGGQTAALCVPSRASLLTGTNIFKATVSEKEVMLGQTENQQLWELNPTLPTLPEVYRRDGYKTFGIGKWHNGKASYARSFAGGANVFFGGMGDHIGLPVHDYDPSGIFHADDAKPSDKFSTELFADSAVDFIQQHTDEEPFFLYVAFTAPHDPRTPPQAYLDQYPLEGIPLPGNYMTEHPFDNGELSVRDECLASFPRKPDEIRQHLAEYYSMITHMDEQIGRIVQALQDSNQDEHTIIVYTADHGIALGQHGLLGKQNLYEHSLHIPLIMRGPGLQVGAEVRGLGCQMDIYPTLCELTQTPTNPQVEGRSLVPLLEGSEDAARKSIFGAYKNVQRMVSDGRWKLIRYFRCGEVGSNLTQLFNLQTDPWELSNVAEDPAGEDHLKRLEEELLAWQVAVKDPIKLVSERSQG</sequence>
<dbReference type="InterPro" id="IPR024607">
    <property type="entry name" value="Sulfatase_CS"/>
</dbReference>
<reference evidence="8 9" key="1">
    <citation type="submission" date="2019-10" db="EMBL/GenBank/DDBJ databases">
        <title>Description of Paenibacillus humi sp. nov.</title>
        <authorList>
            <person name="Carlier A."/>
            <person name="Qi S."/>
        </authorList>
    </citation>
    <scope>NUCLEOTIDE SEQUENCE [LARGE SCALE GENOMIC DNA]</scope>
    <source>
        <strain evidence="8 9">LMG 31461</strain>
    </source>
</reference>
<dbReference type="EMBL" id="WHNY01000016">
    <property type="protein sequence ID" value="NOU63464.1"/>
    <property type="molecule type" value="Genomic_DNA"/>
</dbReference>
<comment type="caution">
    <text evidence="8">The sequence shown here is derived from an EMBL/GenBank/DDBJ whole genome shotgun (WGS) entry which is preliminary data.</text>
</comment>
<evidence type="ECO:0000256" key="6">
    <source>
        <dbReference type="ARBA" id="ARBA00022837"/>
    </source>
</evidence>
<dbReference type="InterPro" id="IPR017850">
    <property type="entry name" value="Alkaline_phosphatase_core_sf"/>
</dbReference>
<evidence type="ECO:0000256" key="4">
    <source>
        <dbReference type="ARBA" id="ARBA00022729"/>
    </source>
</evidence>
<keyword evidence="4" id="KW-0732">Signal</keyword>